<dbReference type="Proteomes" id="UP000030021">
    <property type="component" value="Unassembled WGS sequence"/>
</dbReference>
<dbReference type="PATRIC" id="fig|1288298.3.peg.2590"/>
<name>A0A0A0HME6_9RHOB</name>
<dbReference type="CDD" id="cd05466">
    <property type="entry name" value="PBP2_LTTR_substrate"/>
    <property type="match status" value="1"/>
</dbReference>
<dbReference type="PANTHER" id="PTHR30126">
    <property type="entry name" value="HTH-TYPE TRANSCRIPTIONAL REGULATOR"/>
    <property type="match status" value="1"/>
</dbReference>
<sequence>MKLSQMSLKWLEVFQLTARHGSVKLAAQHSGLSVSTVSHHLRCLEDALGCHLLDHAKRPMALTVQGTLLLPYVEAAIAMLDSGTIAVFSDQIAETRNLRLGLIEDFDSEVAPLLTRQLAASLPKCQFSHYTRPSHEVIDLIRRRELDIGVAAQPSVEVEDVNEYPLLRDPFVLAVPADSDLVAEDYVEGRTTLPLIRYSQRQLIGSRIETHLRRMKLSPPNRFEFESNQSVLGLVAEGQGWAITTPTNYYRALRFQSRLKLLPFPGRGFSRYISVYTSPGYGSGVVDLVVTTLRLQIQSKVIDPTTDKMPWLKAGFHLFPAAKAIEEF</sequence>
<dbReference type="GO" id="GO:0000976">
    <property type="term" value="F:transcription cis-regulatory region binding"/>
    <property type="evidence" value="ECO:0007669"/>
    <property type="project" value="TreeGrafter"/>
</dbReference>
<dbReference type="InterPro" id="IPR000847">
    <property type="entry name" value="LysR_HTH_N"/>
</dbReference>
<evidence type="ECO:0000259" key="5">
    <source>
        <dbReference type="PROSITE" id="PS50931"/>
    </source>
</evidence>
<dbReference type="PROSITE" id="PS50931">
    <property type="entry name" value="HTH_LYSR"/>
    <property type="match status" value="1"/>
</dbReference>
<dbReference type="Gene3D" id="3.40.190.10">
    <property type="entry name" value="Periplasmic binding protein-like II"/>
    <property type="match status" value="2"/>
</dbReference>
<dbReference type="SUPFAM" id="SSF46785">
    <property type="entry name" value="Winged helix' DNA-binding domain"/>
    <property type="match status" value="1"/>
</dbReference>
<dbReference type="PANTHER" id="PTHR30126:SF40">
    <property type="entry name" value="HTH-TYPE TRANSCRIPTIONAL REGULATOR GLTR"/>
    <property type="match status" value="1"/>
</dbReference>
<dbReference type="GO" id="GO:0003700">
    <property type="term" value="F:DNA-binding transcription factor activity"/>
    <property type="evidence" value="ECO:0007669"/>
    <property type="project" value="InterPro"/>
</dbReference>
<accession>A0A0A0HME6</accession>
<evidence type="ECO:0000256" key="4">
    <source>
        <dbReference type="ARBA" id="ARBA00023163"/>
    </source>
</evidence>
<protein>
    <submittedName>
        <fullName evidence="6">Transcriptional regulator</fullName>
    </submittedName>
</protein>
<evidence type="ECO:0000256" key="1">
    <source>
        <dbReference type="ARBA" id="ARBA00009437"/>
    </source>
</evidence>
<dbReference type="EMBL" id="AONH01000013">
    <property type="protein sequence ID" value="KGM87839.1"/>
    <property type="molecule type" value="Genomic_DNA"/>
</dbReference>
<dbReference type="InterPro" id="IPR036390">
    <property type="entry name" value="WH_DNA-bd_sf"/>
</dbReference>
<gene>
    <name evidence="6" type="ORF">rosmuc_02578</name>
</gene>
<comment type="caution">
    <text evidence="6">The sequence shown here is derived from an EMBL/GenBank/DDBJ whole genome shotgun (WGS) entry which is preliminary data.</text>
</comment>
<organism evidence="6 7">
    <name type="scientific">Roseovarius mucosus DSM 17069</name>
    <dbReference type="NCBI Taxonomy" id="1288298"/>
    <lineage>
        <taxon>Bacteria</taxon>
        <taxon>Pseudomonadati</taxon>
        <taxon>Pseudomonadota</taxon>
        <taxon>Alphaproteobacteria</taxon>
        <taxon>Rhodobacterales</taxon>
        <taxon>Roseobacteraceae</taxon>
        <taxon>Roseovarius</taxon>
    </lineage>
</organism>
<dbReference type="Pfam" id="PF03466">
    <property type="entry name" value="LysR_substrate"/>
    <property type="match status" value="1"/>
</dbReference>
<keyword evidence="3" id="KW-0238">DNA-binding</keyword>
<dbReference type="HOGENOM" id="CLU_039613_6_5_5"/>
<dbReference type="InterPro" id="IPR005119">
    <property type="entry name" value="LysR_subst-bd"/>
</dbReference>
<dbReference type="eggNOG" id="COG0583">
    <property type="taxonomic scope" value="Bacteria"/>
</dbReference>
<dbReference type="OrthoDB" id="7776850at2"/>
<keyword evidence="4" id="KW-0804">Transcription</keyword>
<dbReference type="Pfam" id="PF00126">
    <property type="entry name" value="HTH_1"/>
    <property type="match status" value="1"/>
</dbReference>
<keyword evidence="2" id="KW-0805">Transcription regulation</keyword>
<evidence type="ECO:0000256" key="2">
    <source>
        <dbReference type="ARBA" id="ARBA00023015"/>
    </source>
</evidence>
<proteinExistence type="inferred from homology"/>
<dbReference type="AlphaFoldDB" id="A0A0A0HME6"/>
<dbReference type="SUPFAM" id="SSF53850">
    <property type="entry name" value="Periplasmic binding protein-like II"/>
    <property type="match status" value="1"/>
</dbReference>
<reference evidence="6 7" key="1">
    <citation type="submission" date="2013-01" db="EMBL/GenBank/DDBJ databases">
        <authorList>
            <person name="Fiebig A."/>
            <person name="Goeker M."/>
            <person name="Klenk H.-P.P."/>
        </authorList>
    </citation>
    <scope>NUCLEOTIDE SEQUENCE [LARGE SCALE GENOMIC DNA]</scope>
    <source>
        <strain evidence="6 7">DSM 17069</strain>
    </source>
</reference>
<feature type="domain" description="HTH lysR-type" evidence="5">
    <location>
        <begin position="6"/>
        <end position="63"/>
    </location>
</feature>
<dbReference type="Gene3D" id="1.10.10.10">
    <property type="entry name" value="Winged helix-like DNA-binding domain superfamily/Winged helix DNA-binding domain"/>
    <property type="match status" value="1"/>
</dbReference>
<dbReference type="InterPro" id="IPR036388">
    <property type="entry name" value="WH-like_DNA-bd_sf"/>
</dbReference>
<evidence type="ECO:0000313" key="7">
    <source>
        <dbReference type="Proteomes" id="UP000030021"/>
    </source>
</evidence>
<evidence type="ECO:0000256" key="3">
    <source>
        <dbReference type="ARBA" id="ARBA00023125"/>
    </source>
</evidence>
<comment type="similarity">
    <text evidence="1">Belongs to the LysR transcriptional regulatory family.</text>
</comment>
<evidence type="ECO:0000313" key="6">
    <source>
        <dbReference type="EMBL" id="KGM87839.1"/>
    </source>
</evidence>